<evidence type="ECO:0000256" key="4">
    <source>
        <dbReference type="ARBA" id="ARBA00048448"/>
    </source>
</evidence>
<dbReference type="InterPro" id="IPR001613">
    <property type="entry name" value="Flavin_amine_oxidase"/>
</dbReference>
<dbReference type="SUPFAM" id="SSF51905">
    <property type="entry name" value="FAD/NAD(P)-binding domain"/>
    <property type="match status" value="1"/>
</dbReference>
<evidence type="ECO:0000313" key="9">
    <source>
        <dbReference type="Proteomes" id="UP001515480"/>
    </source>
</evidence>
<comment type="cofactor">
    <cofactor evidence="1 6">
        <name>FAD</name>
        <dbReference type="ChEBI" id="CHEBI:57692"/>
    </cofactor>
</comment>
<evidence type="ECO:0000256" key="1">
    <source>
        <dbReference type="ARBA" id="ARBA00001974"/>
    </source>
</evidence>
<protein>
    <recommendedName>
        <fullName evidence="6">Amine oxidase</fullName>
        <ecNumber evidence="6">1.4.3.-</ecNumber>
    </recommendedName>
</protein>
<dbReference type="EMBL" id="JBGBPQ010000015">
    <property type="protein sequence ID" value="KAL1510479.1"/>
    <property type="molecule type" value="Genomic_DNA"/>
</dbReference>
<evidence type="ECO:0000256" key="3">
    <source>
        <dbReference type="ARBA" id="ARBA00023002"/>
    </source>
</evidence>
<dbReference type="AlphaFoldDB" id="A0AB34J1C7"/>
<dbReference type="Gene3D" id="3.50.50.60">
    <property type="entry name" value="FAD/NAD(P)-binding domain"/>
    <property type="match status" value="1"/>
</dbReference>
<dbReference type="Pfam" id="PF01593">
    <property type="entry name" value="Amino_oxidase"/>
    <property type="match status" value="1"/>
</dbReference>
<dbReference type="Gene3D" id="3.90.660.10">
    <property type="match status" value="1"/>
</dbReference>
<comment type="catalytic activity">
    <reaction evidence="4">
        <text>a secondary aliphatic amine + O2 + H2O = a primary amine + an aldehyde + H2O2</text>
        <dbReference type="Rhea" id="RHEA:26414"/>
        <dbReference type="ChEBI" id="CHEBI:15377"/>
        <dbReference type="ChEBI" id="CHEBI:15379"/>
        <dbReference type="ChEBI" id="CHEBI:16240"/>
        <dbReference type="ChEBI" id="CHEBI:17478"/>
        <dbReference type="ChEBI" id="CHEBI:58855"/>
        <dbReference type="ChEBI" id="CHEBI:65296"/>
        <dbReference type="EC" id="1.4.3.4"/>
    </reaction>
</comment>
<dbReference type="EC" id="1.4.3.-" evidence="6"/>
<evidence type="ECO:0000256" key="5">
    <source>
        <dbReference type="PIRSR" id="PIRSR601613-1"/>
    </source>
</evidence>
<organism evidence="8 9">
    <name type="scientific">Prymnesium parvum</name>
    <name type="common">Toxic golden alga</name>
    <dbReference type="NCBI Taxonomy" id="97485"/>
    <lineage>
        <taxon>Eukaryota</taxon>
        <taxon>Haptista</taxon>
        <taxon>Haptophyta</taxon>
        <taxon>Prymnesiophyceae</taxon>
        <taxon>Prymnesiales</taxon>
        <taxon>Prymnesiaceae</taxon>
        <taxon>Prymnesium</taxon>
    </lineage>
</organism>
<reference evidence="8 9" key="1">
    <citation type="journal article" date="2024" name="Science">
        <title>Giant polyketide synthase enzymes in the biosynthesis of giant marine polyether toxins.</title>
        <authorList>
            <person name="Fallon T.R."/>
            <person name="Shende V.V."/>
            <person name="Wierzbicki I.H."/>
            <person name="Pendleton A.L."/>
            <person name="Watervoot N.F."/>
            <person name="Auber R.P."/>
            <person name="Gonzalez D.J."/>
            <person name="Wisecaver J.H."/>
            <person name="Moore B.S."/>
        </authorList>
    </citation>
    <scope>NUCLEOTIDE SEQUENCE [LARGE SCALE GENOMIC DNA]</scope>
    <source>
        <strain evidence="8 9">12B1</strain>
    </source>
</reference>
<dbReference type="Proteomes" id="UP001515480">
    <property type="component" value="Unassembled WGS sequence"/>
</dbReference>
<accession>A0AB34J1C7</accession>
<dbReference type="InterPro" id="IPR050703">
    <property type="entry name" value="Flavin_MAO"/>
</dbReference>
<feature type="binding site" evidence="5">
    <location>
        <position position="270"/>
    </location>
    <ligand>
        <name>FAD</name>
        <dbReference type="ChEBI" id="CHEBI:57692"/>
    </ligand>
</feature>
<keyword evidence="6" id="KW-0285">Flavoprotein</keyword>
<dbReference type="InterPro" id="IPR036188">
    <property type="entry name" value="FAD/NAD-bd_sf"/>
</dbReference>
<dbReference type="GO" id="GO:0097621">
    <property type="term" value="F:monoamine oxidase activity"/>
    <property type="evidence" value="ECO:0007669"/>
    <property type="project" value="UniProtKB-EC"/>
</dbReference>
<name>A0AB34J1C7_PRYPA</name>
<evidence type="ECO:0000256" key="6">
    <source>
        <dbReference type="RuleBase" id="RU362067"/>
    </source>
</evidence>
<dbReference type="Gene3D" id="1.10.405.10">
    <property type="entry name" value="Guanine Nucleotide Dissociation Inhibitor, domain 1"/>
    <property type="match status" value="1"/>
</dbReference>
<feature type="domain" description="Amine oxidase" evidence="7">
    <location>
        <begin position="23"/>
        <end position="494"/>
    </location>
</feature>
<evidence type="ECO:0000313" key="8">
    <source>
        <dbReference type="EMBL" id="KAL1510479.1"/>
    </source>
</evidence>
<sequence>MLSLVPCLAAARPDDVVIVGAGVAGLTTAYRLVQSGVPGPSITLIEQRAASGGRVKNHAVRGFAGKHVEVGGTWIGSTQYRVAALARELGLSPDAGDFFHTYYNLAPPLGPSAFLTDDGEACAPRHGAWPTAGQPACTEVAPVPSDRQLALLRRLRGMAAHVGVASPWESSLARLDNVTVLEWLRSEGLADKELVGFLDQIVAIPLSTDISKISMLFYLFFESSCPSLSDAFFIGGAQDYRFTAGSERLPDLLRQNVSRAGVRFLWNTTVRHIANEPAGVRLVVGPTAGSIDRRESTLDASHAVVAMGTGDAARLEYSGITAMRQRLHADWVQEKGGLKFFLVYETAFWRPPFTSAPRNIPAFDIATNSLLFFDYSDQTGVPGILAGFFTSTSGTPKEREALLASTVCLGSNLAGMNQSCSHVGYYEQRWDLSHPRGGTSNIVQYMPPGVLTTAGAAWRAPIGRLHWAGSDTAQEWMGYIDGAVESGNRAATEVVQALLRDL</sequence>
<comment type="caution">
    <text evidence="8">The sequence shown here is derived from an EMBL/GenBank/DDBJ whole genome shotgun (WGS) entry which is preliminary data.</text>
</comment>
<keyword evidence="3 6" id="KW-0560">Oxidoreductase</keyword>
<evidence type="ECO:0000259" key="7">
    <source>
        <dbReference type="Pfam" id="PF01593"/>
    </source>
</evidence>
<proteinExistence type="inferred from homology"/>
<evidence type="ECO:0000256" key="2">
    <source>
        <dbReference type="ARBA" id="ARBA00005995"/>
    </source>
</evidence>
<dbReference type="PANTHER" id="PTHR43563">
    <property type="entry name" value="AMINE OXIDASE"/>
    <property type="match status" value="1"/>
</dbReference>
<dbReference type="PANTHER" id="PTHR43563:SF1">
    <property type="entry name" value="AMINE OXIDASE [FLAVIN-CONTAINING] B"/>
    <property type="match status" value="1"/>
</dbReference>
<gene>
    <name evidence="8" type="ORF">AB1Y20_006784</name>
</gene>
<keyword evidence="6" id="KW-0274">FAD</keyword>
<comment type="similarity">
    <text evidence="2 6">Belongs to the flavin monoamine oxidase family.</text>
</comment>
<dbReference type="PRINTS" id="PR00757">
    <property type="entry name" value="AMINEOXDASEF"/>
</dbReference>
<keyword evidence="9" id="KW-1185">Reference proteome</keyword>
<feature type="binding site" evidence="5">
    <location>
        <position position="388"/>
    </location>
    <ligand>
        <name>substrate</name>
    </ligand>
</feature>
<dbReference type="InterPro" id="IPR002937">
    <property type="entry name" value="Amino_oxidase"/>
</dbReference>